<reference evidence="1" key="1">
    <citation type="submission" date="2018-11" db="EMBL/GenBank/DDBJ databases">
        <title>The sequence and de novo assembly of Larimichthys crocea genome using PacBio and Hi-C technologies.</title>
        <authorList>
            <person name="Xu P."/>
            <person name="Chen B."/>
            <person name="Zhou Z."/>
            <person name="Ke Q."/>
            <person name="Wu Y."/>
            <person name="Bai H."/>
            <person name="Pu F."/>
        </authorList>
    </citation>
    <scope>NUCLEOTIDE SEQUENCE</scope>
    <source>
        <tissue evidence="1">Muscle</tissue>
    </source>
</reference>
<protein>
    <submittedName>
        <fullName evidence="1">Uncharacterized protein</fullName>
    </submittedName>
</protein>
<comment type="caution">
    <text evidence="1">The sequence shown here is derived from an EMBL/GenBank/DDBJ whole genome shotgun (WGS) entry which is preliminary data.</text>
</comment>
<organism evidence="1 2">
    <name type="scientific">Larimichthys crocea</name>
    <name type="common">Large yellow croaker</name>
    <name type="synonym">Pseudosciaena crocea</name>
    <dbReference type="NCBI Taxonomy" id="215358"/>
    <lineage>
        <taxon>Eukaryota</taxon>
        <taxon>Metazoa</taxon>
        <taxon>Chordata</taxon>
        <taxon>Craniata</taxon>
        <taxon>Vertebrata</taxon>
        <taxon>Euteleostomi</taxon>
        <taxon>Actinopterygii</taxon>
        <taxon>Neopterygii</taxon>
        <taxon>Teleostei</taxon>
        <taxon>Neoteleostei</taxon>
        <taxon>Acanthomorphata</taxon>
        <taxon>Eupercaria</taxon>
        <taxon>Sciaenidae</taxon>
        <taxon>Larimichthys</taxon>
    </lineage>
</organism>
<proteinExistence type="predicted"/>
<dbReference type="Proteomes" id="UP000793456">
    <property type="component" value="Chromosome XIV"/>
</dbReference>
<evidence type="ECO:0000313" key="1">
    <source>
        <dbReference type="EMBL" id="TMS11277.1"/>
    </source>
</evidence>
<sequence>MKLGSEPLIPSREGEGQEVEDESEEEERQGEEPEEGDKVEEESEISEEEATEVDRGEGEVVAEKKAGTLSSTCSFRDLGPEARLRRRGIRKTTERRKRVPLEAQEEEGVGRDRRTRIFSTTDDEDDRSKSWGEVELRNVLESIDKRKRNSRFFNAAQLYQQYSEAAQNFEILRQARFRCHLRSITSVKSLPLPEPPKSERRPSSPRLSACLTQSAALWRELPGVRNSAQLEELSEDETRLQEVRFEVVTSEASYCRSLDIVVEHFVKSKQLGALLTTQDRNWLFSRLADVRAISHSFLSKLEERVESDIMNFTVCDIIARHCQRFKMVYVPYLTNQSYQDATYQRLMNENQGFKRIVEKLERSPVCQRLPLRSFLVLPFQRITRIKLLVQNIVKRTTPGTPEATQAIKSLKLLEKLIQESNDSITQMKSIESLVSLSAKVDFECRTLPLISQSRRLVREGPVTELMDFSRKDRERNIYLHLFNDYLLVSLQKEGGRFTVIEHSPVSDLRAENCRVKLHSLQKNLFRLHMSNEALFLRTDTQSDKLRWISALSRPHPEIDFSAAQDFTQMQCIRAFVAQQPDELSLEKADVILVHQQSSDHWVEGDKTV</sequence>
<name>A0ACD3QVU3_LARCR</name>
<evidence type="ECO:0000313" key="2">
    <source>
        <dbReference type="Proteomes" id="UP000793456"/>
    </source>
</evidence>
<dbReference type="EMBL" id="CM011687">
    <property type="protein sequence ID" value="TMS11277.1"/>
    <property type="molecule type" value="Genomic_DNA"/>
</dbReference>
<keyword evidence="2" id="KW-1185">Reference proteome</keyword>
<accession>A0ACD3QVU3</accession>
<gene>
    <name evidence="1" type="ORF">E3U43_020270</name>
</gene>